<reference evidence="2 3" key="1">
    <citation type="submission" date="2020-08" db="EMBL/GenBank/DDBJ databases">
        <title>Genomic Encyclopedia of Type Strains, Phase III (KMG-III): the genomes of soil and plant-associated and newly described type strains.</title>
        <authorList>
            <person name="Whitman W."/>
        </authorList>
    </citation>
    <scope>NUCLEOTIDE SEQUENCE [LARGE SCALE GENOMIC DNA]</scope>
    <source>
        <strain evidence="2 3">CECT 8571</strain>
    </source>
</reference>
<dbReference type="EMBL" id="JACHXZ010000002">
    <property type="protein sequence ID" value="MBB3168038.1"/>
    <property type="molecule type" value="Genomic_DNA"/>
</dbReference>
<dbReference type="SMART" id="SM00332">
    <property type="entry name" value="PP2Cc"/>
    <property type="match status" value="1"/>
</dbReference>
<evidence type="ECO:0000259" key="1">
    <source>
        <dbReference type="PROSITE" id="PS51746"/>
    </source>
</evidence>
<dbReference type="EC" id="3.1.3.16" evidence="2"/>
<dbReference type="InterPro" id="IPR015655">
    <property type="entry name" value="PP2C"/>
</dbReference>
<evidence type="ECO:0000313" key="3">
    <source>
        <dbReference type="Proteomes" id="UP000559987"/>
    </source>
</evidence>
<dbReference type="PROSITE" id="PS51746">
    <property type="entry name" value="PPM_2"/>
    <property type="match status" value="1"/>
</dbReference>
<feature type="domain" description="PPM-type phosphatase" evidence="1">
    <location>
        <begin position="5"/>
        <end position="233"/>
    </location>
</feature>
<dbReference type="RefSeq" id="WP_183909416.1">
    <property type="nucleotide sequence ID" value="NZ_JACHXZ010000002.1"/>
</dbReference>
<keyword evidence="2" id="KW-0378">Hydrolase</keyword>
<dbReference type="PANTHER" id="PTHR13832">
    <property type="entry name" value="PROTEIN PHOSPHATASE 2C"/>
    <property type="match status" value="1"/>
</dbReference>
<dbReference type="InterPro" id="IPR036457">
    <property type="entry name" value="PPM-type-like_dom_sf"/>
</dbReference>
<organism evidence="2 3">
    <name type="scientific">Simiduia aestuariiviva</name>
    <dbReference type="NCBI Taxonomy" id="1510459"/>
    <lineage>
        <taxon>Bacteria</taxon>
        <taxon>Pseudomonadati</taxon>
        <taxon>Pseudomonadota</taxon>
        <taxon>Gammaproteobacteria</taxon>
        <taxon>Cellvibrionales</taxon>
        <taxon>Cellvibrionaceae</taxon>
        <taxon>Simiduia</taxon>
    </lineage>
</organism>
<sequence>MSWVSVHRSHAGLVRQRNEDAVLATDNQGLWIVADGMGGHAGGDVASALVCETIAALCTEGEPLARAVVRAHDAVRAKAQSEPMLHGMGSTVVAAQAVGRQLEIAWVGDSRVYLWRNGQLGQLSRDHSFVQDMVDRGVLSAEEARVHPKKNLVNQALGQANLHRLRVGEQTHKANADDLLLLCTDGIHDFLSDAEIAQCLGSNADLANCAEALHRAVLATDASDNFSFILLRAQPGPLARWLKRLKSHFINR</sequence>
<dbReference type="Gene3D" id="3.60.40.10">
    <property type="entry name" value="PPM-type phosphatase domain"/>
    <property type="match status" value="1"/>
</dbReference>
<comment type="caution">
    <text evidence="2">The sequence shown here is derived from an EMBL/GenBank/DDBJ whole genome shotgun (WGS) entry which is preliminary data.</text>
</comment>
<proteinExistence type="predicted"/>
<dbReference type="CDD" id="cd00143">
    <property type="entry name" value="PP2Cc"/>
    <property type="match status" value="1"/>
</dbReference>
<keyword evidence="3" id="KW-1185">Reference proteome</keyword>
<dbReference type="GO" id="GO:0004722">
    <property type="term" value="F:protein serine/threonine phosphatase activity"/>
    <property type="evidence" value="ECO:0007669"/>
    <property type="project" value="UniProtKB-EC"/>
</dbReference>
<dbReference type="Pfam" id="PF13672">
    <property type="entry name" value="PP2C_2"/>
    <property type="match status" value="1"/>
</dbReference>
<accession>A0A839UR67</accession>
<name>A0A839UR67_9GAMM</name>
<dbReference type="SUPFAM" id="SSF81606">
    <property type="entry name" value="PP2C-like"/>
    <property type="match status" value="1"/>
</dbReference>
<gene>
    <name evidence="2" type="ORF">FHS30_001222</name>
</gene>
<dbReference type="PANTHER" id="PTHR13832:SF827">
    <property type="entry name" value="PROTEIN PHOSPHATASE 1L"/>
    <property type="match status" value="1"/>
</dbReference>
<dbReference type="SMART" id="SM00331">
    <property type="entry name" value="PP2C_SIG"/>
    <property type="match status" value="1"/>
</dbReference>
<protein>
    <submittedName>
        <fullName evidence="2">Protein phosphatase</fullName>
        <ecNumber evidence="2">3.1.3.16</ecNumber>
    </submittedName>
</protein>
<evidence type="ECO:0000313" key="2">
    <source>
        <dbReference type="EMBL" id="MBB3168038.1"/>
    </source>
</evidence>
<dbReference type="InterPro" id="IPR001932">
    <property type="entry name" value="PPM-type_phosphatase-like_dom"/>
</dbReference>
<dbReference type="Proteomes" id="UP000559987">
    <property type="component" value="Unassembled WGS sequence"/>
</dbReference>
<dbReference type="AlphaFoldDB" id="A0A839UR67"/>